<evidence type="ECO:0000259" key="2">
    <source>
        <dbReference type="PROSITE" id="PS50020"/>
    </source>
</evidence>
<dbReference type="SUPFAM" id="SSF53335">
    <property type="entry name" value="S-adenosyl-L-methionine-dependent methyltransferases"/>
    <property type="match status" value="1"/>
</dbReference>
<dbReference type="AlphaFoldDB" id="A0A0D3JY15"/>
<dbReference type="SUPFAM" id="SSF51045">
    <property type="entry name" value="WW domain"/>
    <property type="match status" value="1"/>
</dbReference>
<dbReference type="STRING" id="2903.R1EP50"/>
<dbReference type="EnsemblProtists" id="EOD28400">
    <property type="protein sequence ID" value="EOD28400"/>
    <property type="gene ID" value="EMIHUDRAFT_463098"/>
</dbReference>
<reference evidence="4" key="1">
    <citation type="journal article" date="2013" name="Nature">
        <title>Pan genome of the phytoplankton Emiliania underpins its global distribution.</title>
        <authorList>
            <person name="Read B.A."/>
            <person name="Kegel J."/>
            <person name="Klute M.J."/>
            <person name="Kuo A."/>
            <person name="Lefebvre S.C."/>
            <person name="Maumus F."/>
            <person name="Mayer C."/>
            <person name="Miller J."/>
            <person name="Monier A."/>
            <person name="Salamov A."/>
            <person name="Young J."/>
            <person name="Aguilar M."/>
            <person name="Claverie J.M."/>
            <person name="Frickenhaus S."/>
            <person name="Gonzalez K."/>
            <person name="Herman E.K."/>
            <person name="Lin Y.C."/>
            <person name="Napier J."/>
            <person name="Ogata H."/>
            <person name="Sarno A.F."/>
            <person name="Shmutz J."/>
            <person name="Schroeder D."/>
            <person name="de Vargas C."/>
            <person name="Verret F."/>
            <person name="von Dassow P."/>
            <person name="Valentin K."/>
            <person name="Van de Peer Y."/>
            <person name="Wheeler G."/>
            <person name="Dacks J.B."/>
            <person name="Delwiche C.F."/>
            <person name="Dyhrman S.T."/>
            <person name="Glockner G."/>
            <person name="John U."/>
            <person name="Richards T."/>
            <person name="Worden A.Z."/>
            <person name="Zhang X."/>
            <person name="Grigoriev I.V."/>
            <person name="Allen A.E."/>
            <person name="Bidle K."/>
            <person name="Borodovsky M."/>
            <person name="Bowler C."/>
            <person name="Brownlee C."/>
            <person name="Cock J.M."/>
            <person name="Elias M."/>
            <person name="Gladyshev V.N."/>
            <person name="Groth M."/>
            <person name="Guda C."/>
            <person name="Hadaegh A."/>
            <person name="Iglesias-Rodriguez M.D."/>
            <person name="Jenkins J."/>
            <person name="Jones B.M."/>
            <person name="Lawson T."/>
            <person name="Leese F."/>
            <person name="Lindquist E."/>
            <person name="Lobanov A."/>
            <person name="Lomsadze A."/>
            <person name="Malik S.B."/>
            <person name="Marsh M.E."/>
            <person name="Mackinder L."/>
            <person name="Mock T."/>
            <person name="Mueller-Roeber B."/>
            <person name="Pagarete A."/>
            <person name="Parker M."/>
            <person name="Probert I."/>
            <person name="Quesneville H."/>
            <person name="Raines C."/>
            <person name="Rensing S.A."/>
            <person name="Riano-Pachon D.M."/>
            <person name="Richier S."/>
            <person name="Rokitta S."/>
            <person name="Shiraiwa Y."/>
            <person name="Soanes D.M."/>
            <person name="van der Giezen M."/>
            <person name="Wahlund T.M."/>
            <person name="Williams B."/>
            <person name="Wilson W."/>
            <person name="Wolfe G."/>
            <person name="Wurch L.L."/>
        </authorList>
    </citation>
    <scope>NUCLEOTIDE SEQUENCE</scope>
</reference>
<dbReference type="Gene3D" id="2.20.70.10">
    <property type="match status" value="1"/>
</dbReference>
<evidence type="ECO:0000313" key="3">
    <source>
        <dbReference type="EnsemblProtists" id="EOD28400"/>
    </source>
</evidence>
<dbReference type="PANTHER" id="PTHR14614">
    <property type="entry name" value="HEPATOCELLULAR CARCINOMA-ASSOCIATED ANTIGEN"/>
    <property type="match status" value="1"/>
</dbReference>
<dbReference type="CDD" id="cd00201">
    <property type="entry name" value="WW"/>
    <property type="match status" value="1"/>
</dbReference>
<evidence type="ECO:0000313" key="4">
    <source>
        <dbReference type="Proteomes" id="UP000013827"/>
    </source>
</evidence>
<dbReference type="HOGENOM" id="CLU_740687_0_0_1"/>
<dbReference type="eggNOG" id="ENOG502SCRU">
    <property type="taxonomic scope" value="Eukaryota"/>
</dbReference>
<dbReference type="PROSITE" id="PS50020">
    <property type="entry name" value="WW_DOMAIN_2"/>
    <property type="match status" value="1"/>
</dbReference>
<dbReference type="SMART" id="SM00456">
    <property type="entry name" value="WW"/>
    <property type="match status" value="1"/>
</dbReference>
<protein>
    <recommendedName>
        <fullName evidence="2">WW domain-containing protein</fullName>
    </recommendedName>
</protein>
<dbReference type="Pfam" id="PF10294">
    <property type="entry name" value="Methyltransf_16"/>
    <property type="match status" value="1"/>
</dbReference>
<dbReference type="Pfam" id="PF00397">
    <property type="entry name" value="WW"/>
    <property type="match status" value="1"/>
</dbReference>
<dbReference type="InterPro" id="IPR001202">
    <property type="entry name" value="WW_dom"/>
</dbReference>
<dbReference type="PaxDb" id="2903-EOD28400"/>
<evidence type="ECO:0000256" key="1">
    <source>
        <dbReference type="SAM" id="MobiDB-lite"/>
    </source>
</evidence>
<dbReference type="InterPro" id="IPR029063">
    <property type="entry name" value="SAM-dependent_MTases_sf"/>
</dbReference>
<dbReference type="OMA" id="EENSECM"/>
<dbReference type="Proteomes" id="UP000013827">
    <property type="component" value="Unassembled WGS sequence"/>
</dbReference>
<organism evidence="3 4">
    <name type="scientific">Emiliania huxleyi (strain CCMP1516)</name>
    <dbReference type="NCBI Taxonomy" id="280463"/>
    <lineage>
        <taxon>Eukaryota</taxon>
        <taxon>Haptista</taxon>
        <taxon>Haptophyta</taxon>
        <taxon>Prymnesiophyceae</taxon>
        <taxon>Isochrysidales</taxon>
        <taxon>Noelaerhabdaceae</taxon>
        <taxon>Emiliania</taxon>
    </lineage>
</organism>
<dbReference type="Gene3D" id="3.40.50.150">
    <property type="entry name" value="Vaccinia Virus protein VP39"/>
    <property type="match status" value="1"/>
</dbReference>
<reference evidence="3" key="2">
    <citation type="submission" date="2024-10" db="UniProtKB">
        <authorList>
            <consortium name="EnsemblProtists"/>
        </authorList>
    </citation>
    <scope>IDENTIFICATION</scope>
</reference>
<dbReference type="InterPro" id="IPR019410">
    <property type="entry name" value="Methyltransf_16"/>
</dbReference>
<accession>A0A0D3JY15</accession>
<feature type="region of interest" description="Disordered" evidence="1">
    <location>
        <begin position="175"/>
        <end position="197"/>
    </location>
</feature>
<dbReference type="RefSeq" id="XP_005780829.1">
    <property type="nucleotide sequence ID" value="XM_005780772.1"/>
</dbReference>
<proteinExistence type="predicted"/>
<sequence length="374" mass="39575">MDVSAEGATAHGAETAVSPRATAAFLLRCARAPDRFFYPCNAKAREPRDCSYRLLRAGGAGPVTVFVAECAYGEGGTGWRVWPCALLLSCWLAANHAALPLAGSRAIELGCGLGLPALTAASLGAGDVRITDCLPKLLRTVRRSAARAARPHLVAAALLDWDHVAAPDEAEVYSTEQGVKAAQRKEAGPGGGGGEDACGVAPLPAGDRFDLLLASDVVYSLSHARRLPAVLERAAAPSRALACLMVPVRSEAHTRRFLDELAAVGFRVRLARVSARWVEAVVAVQLEREGEGEGEGGWSECAAASGRPFYHHRASGRSVWHRPAEMDYAALLARAQPDTRADEVYRADTRLTEGEILFVEAARGEPPLVPADTG</sequence>
<dbReference type="GeneID" id="17273946"/>
<dbReference type="InterPro" id="IPR036020">
    <property type="entry name" value="WW_dom_sf"/>
</dbReference>
<dbReference type="KEGG" id="ehx:EMIHUDRAFT_463098"/>
<keyword evidence="4" id="KW-1185">Reference proteome</keyword>
<feature type="domain" description="WW" evidence="2">
    <location>
        <begin position="292"/>
        <end position="325"/>
    </location>
</feature>
<name>A0A0D3JY15_EMIH1</name>